<comment type="similarity">
    <text evidence="3">Belongs to the TRAFAC class myosin-kinesin ATPase superfamily. Kinesin family.</text>
</comment>
<name>A0A1V9ZRP1_9STRA</name>
<dbReference type="PROSITE" id="PS50067">
    <property type="entry name" value="KINESIN_MOTOR_2"/>
    <property type="match status" value="1"/>
</dbReference>
<feature type="binding site" evidence="3">
    <location>
        <begin position="79"/>
        <end position="86"/>
    </location>
    <ligand>
        <name>ATP</name>
        <dbReference type="ChEBI" id="CHEBI:30616"/>
    </ligand>
</feature>
<dbReference type="InterPro" id="IPR027417">
    <property type="entry name" value="P-loop_NTPase"/>
</dbReference>
<dbReference type="SUPFAM" id="SSF52540">
    <property type="entry name" value="P-loop containing nucleoside triphosphate hydrolases"/>
    <property type="match status" value="1"/>
</dbReference>
<dbReference type="STRING" id="74557.A0A1V9ZRP1"/>
<dbReference type="Gene3D" id="3.40.850.10">
    <property type="entry name" value="Kinesin motor domain"/>
    <property type="match status" value="1"/>
</dbReference>
<evidence type="ECO:0000256" key="1">
    <source>
        <dbReference type="ARBA" id="ARBA00023054"/>
    </source>
</evidence>
<dbReference type="SMART" id="SM00129">
    <property type="entry name" value="KISc"/>
    <property type="match status" value="1"/>
</dbReference>
<dbReference type="InterPro" id="IPR036961">
    <property type="entry name" value="Kinesin_motor_dom_sf"/>
</dbReference>
<dbReference type="PANTHER" id="PTHR47968">
    <property type="entry name" value="CENTROMERE PROTEIN E"/>
    <property type="match status" value="1"/>
</dbReference>
<dbReference type="InterPro" id="IPR027640">
    <property type="entry name" value="Kinesin-like_fam"/>
</dbReference>
<evidence type="ECO:0000256" key="2">
    <source>
        <dbReference type="ARBA" id="ARBA00023175"/>
    </source>
</evidence>
<keyword evidence="3" id="KW-0547">Nucleotide-binding</keyword>
<evidence type="ECO:0000259" key="4">
    <source>
        <dbReference type="PROSITE" id="PS50067"/>
    </source>
</evidence>
<dbReference type="AlphaFoldDB" id="A0A1V9ZRP1"/>
<dbReference type="Proteomes" id="UP000243217">
    <property type="component" value="Unassembled WGS sequence"/>
</dbReference>
<dbReference type="InterPro" id="IPR001752">
    <property type="entry name" value="Kinesin_motor_dom"/>
</dbReference>
<dbReference type="EMBL" id="JNBS01001691">
    <property type="protein sequence ID" value="OQS00696.1"/>
    <property type="molecule type" value="Genomic_DNA"/>
</dbReference>
<dbReference type="GO" id="GO:0007018">
    <property type="term" value="P:microtubule-based movement"/>
    <property type="evidence" value="ECO:0007669"/>
    <property type="project" value="InterPro"/>
</dbReference>
<comment type="caution">
    <text evidence="5">The sequence shown here is derived from an EMBL/GenBank/DDBJ whole genome shotgun (WGS) entry which is preliminary data.</text>
</comment>
<gene>
    <name evidence="5" type="ORF">THRCLA_05883</name>
</gene>
<sequence>MDLVLYAIVYVCDEENRFGSRISQQIFPVTEGKHEKNTSYTFDKVFPPEATGGQVYEGTARSVVEDFLLGYNGLVCCYGQSQSGKSLTIASICIHVLQDIFVHIRQHAATMQYLVRLAYLEVHNESIIDLVGNKSASISLTMDLIGNFILQGHTNEPILSADHALSCIEAGRTKIIGKNGTSHTILRITMERERKNSNSPIHVAMLDIVDLAASHRVTVPPIDKSLLAFGHIIWQLSHHRTTALPYHDSILTQILQPTLTPSASLGLICTAAPSIESVGETHQTLKFASRAKRVRLELSLPVHHGSIQLEIYHRHLDALLSQRHSSDSIDNQIKLELAIRNLRQVILNLSE</sequence>
<dbReference type="GO" id="GO:0003777">
    <property type="term" value="F:microtubule motor activity"/>
    <property type="evidence" value="ECO:0007669"/>
    <property type="project" value="InterPro"/>
</dbReference>
<dbReference type="GO" id="GO:0005524">
    <property type="term" value="F:ATP binding"/>
    <property type="evidence" value="ECO:0007669"/>
    <property type="project" value="UniProtKB-UniRule"/>
</dbReference>
<keyword evidence="6" id="KW-1185">Reference proteome</keyword>
<evidence type="ECO:0000313" key="5">
    <source>
        <dbReference type="EMBL" id="OQS00696.1"/>
    </source>
</evidence>
<accession>A0A1V9ZRP1</accession>
<organism evidence="5 6">
    <name type="scientific">Thraustotheca clavata</name>
    <dbReference type="NCBI Taxonomy" id="74557"/>
    <lineage>
        <taxon>Eukaryota</taxon>
        <taxon>Sar</taxon>
        <taxon>Stramenopiles</taxon>
        <taxon>Oomycota</taxon>
        <taxon>Saprolegniomycetes</taxon>
        <taxon>Saprolegniales</taxon>
        <taxon>Achlyaceae</taxon>
        <taxon>Thraustotheca</taxon>
    </lineage>
</organism>
<dbReference type="GO" id="GO:0008017">
    <property type="term" value="F:microtubule binding"/>
    <property type="evidence" value="ECO:0007669"/>
    <property type="project" value="InterPro"/>
</dbReference>
<dbReference type="PRINTS" id="PR00380">
    <property type="entry name" value="KINESINHEAVY"/>
</dbReference>
<protein>
    <submittedName>
        <fullName evidence="5">Kinesin</fullName>
    </submittedName>
</protein>
<reference evidence="5 6" key="1">
    <citation type="journal article" date="2014" name="Genome Biol. Evol.">
        <title>The secreted proteins of Achlya hypogyna and Thraustotheca clavata identify the ancestral oomycete secretome and reveal gene acquisitions by horizontal gene transfer.</title>
        <authorList>
            <person name="Misner I."/>
            <person name="Blouin N."/>
            <person name="Leonard G."/>
            <person name="Richards T.A."/>
            <person name="Lane C.E."/>
        </authorList>
    </citation>
    <scope>NUCLEOTIDE SEQUENCE [LARGE SCALE GENOMIC DNA]</scope>
    <source>
        <strain evidence="5 6">ATCC 34112</strain>
    </source>
</reference>
<keyword evidence="1" id="KW-0175">Coiled coil</keyword>
<keyword evidence="3" id="KW-0067">ATP-binding</keyword>
<dbReference type="PANTHER" id="PTHR47968:SF75">
    <property type="entry name" value="CENTROMERE-ASSOCIATED PROTEIN E"/>
    <property type="match status" value="1"/>
</dbReference>
<evidence type="ECO:0000313" key="6">
    <source>
        <dbReference type="Proteomes" id="UP000243217"/>
    </source>
</evidence>
<dbReference type="OrthoDB" id="3176171at2759"/>
<proteinExistence type="inferred from homology"/>
<keyword evidence="2 3" id="KW-0505">Motor protein</keyword>
<dbReference type="Pfam" id="PF00225">
    <property type="entry name" value="Kinesin"/>
    <property type="match status" value="1"/>
</dbReference>
<evidence type="ECO:0000256" key="3">
    <source>
        <dbReference type="PROSITE-ProRule" id="PRU00283"/>
    </source>
</evidence>
<feature type="domain" description="Kinesin motor" evidence="4">
    <location>
        <begin position="1"/>
        <end position="294"/>
    </location>
</feature>